<proteinExistence type="predicted"/>
<evidence type="ECO:0000313" key="3">
    <source>
        <dbReference type="Proteomes" id="UP000244005"/>
    </source>
</evidence>
<accession>A0A2R6X6L8</accession>
<dbReference type="Proteomes" id="UP000244005">
    <property type="component" value="Unassembled WGS sequence"/>
</dbReference>
<keyword evidence="3" id="KW-1185">Reference proteome</keyword>
<feature type="region of interest" description="Disordered" evidence="1">
    <location>
        <begin position="48"/>
        <end position="73"/>
    </location>
</feature>
<organism evidence="2 3">
    <name type="scientific">Marchantia polymorpha</name>
    <name type="common">Common liverwort</name>
    <name type="synonym">Marchantia aquatica</name>
    <dbReference type="NCBI Taxonomy" id="3197"/>
    <lineage>
        <taxon>Eukaryota</taxon>
        <taxon>Viridiplantae</taxon>
        <taxon>Streptophyta</taxon>
        <taxon>Embryophyta</taxon>
        <taxon>Marchantiophyta</taxon>
        <taxon>Marchantiopsida</taxon>
        <taxon>Marchantiidae</taxon>
        <taxon>Marchantiales</taxon>
        <taxon>Marchantiaceae</taxon>
        <taxon>Marchantia</taxon>
    </lineage>
</organism>
<dbReference type="EMBL" id="KZ772705">
    <property type="protein sequence ID" value="PTQ41737.1"/>
    <property type="molecule type" value="Genomic_DNA"/>
</dbReference>
<reference evidence="3" key="1">
    <citation type="journal article" date="2017" name="Cell">
        <title>Insights into land plant evolution garnered from the Marchantia polymorpha genome.</title>
        <authorList>
            <person name="Bowman J.L."/>
            <person name="Kohchi T."/>
            <person name="Yamato K.T."/>
            <person name="Jenkins J."/>
            <person name="Shu S."/>
            <person name="Ishizaki K."/>
            <person name="Yamaoka S."/>
            <person name="Nishihama R."/>
            <person name="Nakamura Y."/>
            <person name="Berger F."/>
            <person name="Adam C."/>
            <person name="Aki S.S."/>
            <person name="Althoff F."/>
            <person name="Araki T."/>
            <person name="Arteaga-Vazquez M.A."/>
            <person name="Balasubrmanian S."/>
            <person name="Barry K."/>
            <person name="Bauer D."/>
            <person name="Boehm C.R."/>
            <person name="Briginshaw L."/>
            <person name="Caballero-Perez J."/>
            <person name="Catarino B."/>
            <person name="Chen F."/>
            <person name="Chiyoda S."/>
            <person name="Chovatia M."/>
            <person name="Davies K.M."/>
            <person name="Delmans M."/>
            <person name="Demura T."/>
            <person name="Dierschke T."/>
            <person name="Dolan L."/>
            <person name="Dorantes-Acosta A.E."/>
            <person name="Eklund D.M."/>
            <person name="Florent S.N."/>
            <person name="Flores-Sandoval E."/>
            <person name="Fujiyama A."/>
            <person name="Fukuzawa H."/>
            <person name="Galik B."/>
            <person name="Grimanelli D."/>
            <person name="Grimwood J."/>
            <person name="Grossniklaus U."/>
            <person name="Hamada T."/>
            <person name="Haseloff J."/>
            <person name="Hetherington A.J."/>
            <person name="Higo A."/>
            <person name="Hirakawa Y."/>
            <person name="Hundley H.N."/>
            <person name="Ikeda Y."/>
            <person name="Inoue K."/>
            <person name="Inoue S.I."/>
            <person name="Ishida S."/>
            <person name="Jia Q."/>
            <person name="Kakita M."/>
            <person name="Kanazawa T."/>
            <person name="Kawai Y."/>
            <person name="Kawashima T."/>
            <person name="Kennedy M."/>
            <person name="Kinose K."/>
            <person name="Kinoshita T."/>
            <person name="Kohara Y."/>
            <person name="Koide E."/>
            <person name="Komatsu K."/>
            <person name="Kopischke S."/>
            <person name="Kubo M."/>
            <person name="Kyozuka J."/>
            <person name="Lagercrantz U."/>
            <person name="Lin S.S."/>
            <person name="Lindquist E."/>
            <person name="Lipzen A.M."/>
            <person name="Lu C.W."/>
            <person name="De Luna E."/>
            <person name="Martienssen R.A."/>
            <person name="Minamino N."/>
            <person name="Mizutani M."/>
            <person name="Mizutani M."/>
            <person name="Mochizuki N."/>
            <person name="Monte I."/>
            <person name="Mosher R."/>
            <person name="Nagasaki H."/>
            <person name="Nakagami H."/>
            <person name="Naramoto S."/>
            <person name="Nishitani K."/>
            <person name="Ohtani M."/>
            <person name="Okamoto T."/>
            <person name="Okumura M."/>
            <person name="Phillips J."/>
            <person name="Pollak B."/>
            <person name="Reinders A."/>
            <person name="Rovekamp M."/>
            <person name="Sano R."/>
            <person name="Sawa S."/>
            <person name="Schmid M.W."/>
            <person name="Shirakawa M."/>
            <person name="Solano R."/>
            <person name="Spunde A."/>
            <person name="Suetsugu N."/>
            <person name="Sugano S."/>
            <person name="Sugiyama A."/>
            <person name="Sun R."/>
            <person name="Suzuki Y."/>
            <person name="Takenaka M."/>
            <person name="Takezawa D."/>
            <person name="Tomogane H."/>
            <person name="Tsuzuki M."/>
            <person name="Ueda T."/>
            <person name="Umeda M."/>
            <person name="Ward J.M."/>
            <person name="Watanabe Y."/>
            <person name="Yazaki K."/>
            <person name="Yokoyama R."/>
            <person name="Yoshitake Y."/>
            <person name="Yotsui I."/>
            <person name="Zachgo S."/>
            <person name="Schmutz J."/>
        </authorList>
    </citation>
    <scope>NUCLEOTIDE SEQUENCE [LARGE SCALE GENOMIC DNA]</scope>
    <source>
        <strain evidence="3">Tak-1</strain>
    </source>
</reference>
<name>A0A2R6X6L8_MARPO</name>
<sequence length="117" mass="12680">MGKTHAKYHRAGGRWLVRTARTHRARQGPGRNAMLPNKEKTAAALIADKTNNGDVRTGGPERRTTDPLAENLRSSSFAAAGSRSLREAESCGVDSALWTRVYRSTTSPEASAEARSE</sequence>
<evidence type="ECO:0000313" key="2">
    <source>
        <dbReference type="EMBL" id="PTQ41737.1"/>
    </source>
</evidence>
<protein>
    <submittedName>
        <fullName evidence="2">Uncharacterized protein</fullName>
    </submittedName>
</protein>
<evidence type="ECO:0000256" key="1">
    <source>
        <dbReference type="SAM" id="MobiDB-lite"/>
    </source>
</evidence>
<dbReference type="AlphaFoldDB" id="A0A2R6X6L8"/>
<gene>
    <name evidence="2" type="ORF">MARPO_0033s0131</name>
</gene>